<proteinExistence type="predicted"/>
<feature type="domain" description="DUF4350" evidence="2">
    <location>
        <begin position="49"/>
        <end position="231"/>
    </location>
</feature>
<keyword evidence="1" id="KW-0472">Membrane</keyword>
<gene>
    <name evidence="3" type="ORF">FB554_2185</name>
</gene>
<protein>
    <submittedName>
        <fullName evidence="3">Uncharacterized protein DUF4350</fullName>
    </submittedName>
</protein>
<evidence type="ECO:0000256" key="1">
    <source>
        <dbReference type="SAM" id="Phobius"/>
    </source>
</evidence>
<evidence type="ECO:0000313" key="3">
    <source>
        <dbReference type="EMBL" id="TQL34028.1"/>
    </source>
</evidence>
<evidence type="ECO:0000259" key="2">
    <source>
        <dbReference type="Pfam" id="PF14258"/>
    </source>
</evidence>
<organism evidence="3 4">
    <name type="scientific">Barrientosiimonas humi</name>
    <dbReference type="NCBI Taxonomy" id="999931"/>
    <lineage>
        <taxon>Bacteria</taxon>
        <taxon>Bacillati</taxon>
        <taxon>Actinomycetota</taxon>
        <taxon>Actinomycetes</taxon>
        <taxon>Micrococcales</taxon>
        <taxon>Dermacoccaceae</taxon>
        <taxon>Barrientosiimonas</taxon>
    </lineage>
</organism>
<dbReference type="Pfam" id="PF14258">
    <property type="entry name" value="DUF4350"/>
    <property type="match status" value="1"/>
</dbReference>
<keyword evidence="4" id="KW-1185">Reference proteome</keyword>
<reference evidence="3 4" key="1">
    <citation type="submission" date="2019-06" db="EMBL/GenBank/DDBJ databases">
        <title>Sequencing the genomes of 1000 actinobacteria strains.</title>
        <authorList>
            <person name="Klenk H.-P."/>
        </authorList>
    </citation>
    <scope>NUCLEOTIDE SEQUENCE [LARGE SCALE GENOMIC DNA]</scope>
    <source>
        <strain evidence="3 4">DSM 24617</strain>
    </source>
</reference>
<feature type="transmembrane region" description="Helical" evidence="1">
    <location>
        <begin position="20"/>
        <end position="37"/>
    </location>
</feature>
<keyword evidence="1" id="KW-0812">Transmembrane</keyword>
<comment type="caution">
    <text evidence="3">The sequence shown here is derived from an EMBL/GenBank/DDBJ whole genome shotgun (WGS) entry which is preliminary data.</text>
</comment>
<dbReference type="InterPro" id="IPR025646">
    <property type="entry name" value="DUF4350"/>
</dbReference>
<keyword evidence="1" id="KW-1133">Transmembrane helix</keyword>
<dbReference type="AlphaFoldDB" id="A0A542XDX9"/>
<dbReference type="Proteomes" id="UP000318336">
    <property type="component" value="Unassembled WGS sequence"/>
</dbReference>
<accession>A0A542XDX9</accession>
<sequence>MTATDLQAAPARRALPRRRLWLLVPIVLVLAVGTWFVQRNPTSDELLAPDNPQPDGAQAIAQVLGRQGVDVQRVTSRQELTDRPGSGGSLVVTAADIVSADQWRALRPTLQRFDRVVLVRAGAAAPVGLDLPVEVRPSAFPQEVPAQCTVPVASGLTLDGQGERYARTDLTRPATVCFRPGADFDVGGDDAGQLAWVPATGTDPEFVLLGSPAPLRNGTVESAGNAALGLRALGAHDRLVWWTVRETDADPAQAEPARFPDWVGPVWLMLGVITAVLMLARGRRLGRLVTEPLPVVVRADETTRARGQLYRKAGDVQRAAAVLRAGTRRRLSSYLQTGSRDDTLVAAVADATGRPGPEVQHLLLGPPPASEADLTSLAQQLHTLEKEVRPR</sequence>
<evidence type="ECO:0000313" key="4">
    <source>
        <dbReference type="Proteomes" id="UP000318336"/>
    </source>
</evidence>
<dbReference type="EMBL" id="VFOK01000001">
    <property type="protein sequence ID" value="TQL34028.1"/>
    <property type="molecule type" value="Genomic_DNA"/>
</dbReference>
<name>A0A542XDX9_9MICO</name>
<dbReference type="OrthoDB" id="5241668at2"/>
<dbReference type="RefSeq" id="WP_142005997.1">
    <property type="nucleotide sequence ID" value="NZ_CAJTBP010000001.1"/>
</dbReference>